<reference evidence="6" key="1">
    <citation type="submission" date="2021-01" db="EMBL/GenBank/DDBJ databases">
        <title>Whole genome shotgun sequence of Planosporangium flavigriseum NBRC 105377.</title>
        <authorList>
            <person name="Komaki H."/>
            <person name="Tamura T."/>
        </authorList>
    </citation>
    <scope>NUCLEOTIDE SEQUENCE</scope>
    <source>
        <strain evidence="6">NBRC 105377</strain>
    </source>
</reference>
<evidence type="ECO:0000313" key="7">
    <source>
        <dbReference type="Proteomes" id="UP000653674"/>
    </source>
</evidence>
<accession>A0A8J3LWH2</accession>
<dbReference type="Gene3D" id="3.30.1360.120">
    <property type="entry name" value="Probable tRNA modification gtpase trme, domain 1"/>
    <property type="match status" value="1"/>
</dbReference>
<dbReference type="Gene3D" id="2.40.30.110">
    <property type="entry name" value="Aminomethyltransferase beta-barrel domains"/>
    <property type="match status" value="1"/>
</dbReference>
<dbReference type="PROSITE" id="PS51257">
    <property type="entry name" value="PROKAR_LIPOPROTEIN"/>
    <property type="match status" value="1"/>
</dbReference>
<proteinExistence type="inferred from homology"/>
<dbReference type="Pfam" id="PF16350">
    <property type="entry name" value="FAO_M"/>
    <property type="match status" value="1"/>
</dbReference>
<dbReference type="PANTHER" id="PTHR43757:SF11">
    <property type="entry name" value="SARCOSINE DEHYDROGENASE"/>
    <property type="match status" value="1"/>
</dbReference>
<comment type="caution">
    <text evidence="6">The sequence shown here is derived from an EMBL/GenBank/DDBJ whole genome shotgun (WGS) entry which is preliminary data.</text>
</comment>
<dbReference type="Proteomes" id="UP000653674">
    <property type="component" value="Unassembled WGS sequence"/>
</dbReference>
<dbReference type="Gene3D" id="3.30.9.10">
    <property type="entry name" value="D-Amino Acid Oxidase, subunit A, domain 2"/>
    <property type="match status" value="1"/>
</dbReference>
<dbReference type="InterPro" id="IPR029043">
    <property type="entry name" value="GcvT/YgfZ_C"/>
</dbReference>
<comment type="similarity">
    <text evidence="1">Belongs to the GcvT family.</text>
</comment>
<dbReference type="SUPFAM" id="SSF51905">
    <property type="entry name" value="FAD/NAD(P)-binding domain"/>
    <property type="match status" value="1"/>
</dbReference>
<gene>
    <name evidence="6" type="ORF">Pfl04_34880</name>
</gene>
<feature type="domain" description="FAD dependent oxidoreductase" evidence="2">
    <location>
        <begin position="8"/>
        <end position="362"/>
    </location>
</feature>
<evidence type="ECO:0000256" key="1">
    <source>
        <dbReference type="ARBA" id="ARBA00008609"/>
    </source>
</evidence>
<dbReference type="PANTHER" id="PTHR43757">
    <property type="entry name" value="AMINOMETHYLTRANSFERASE"/>
    <property type="match status" value="1"/>
</dbReference>
<sequence length="804" mass="88221">MSLPERSRIVIIGGGVVGCSIAYHLAQRGVTDVTLVERRKLTDGSTWHAAGLVGQLRSSSSLTQLMQKSVETYQTLEEKTGYATGWRGVGSIRVASSPDRWEEIRRLATTGKSFGFDVHLVSPKEALDLFPLLNTDGVYGATWIPSDGYVDPSQLTHSFATGARAAGVKIIQDCRVESIERVGRRITAVVTSQGRIECDTLVNATGMWGTETARLAGVDLAVNAVEHQYVVTEKADGIPWDLPTMRDPDARFYLKPEAGGLVIGGWEEGTRAPWRRIPVDLGPDLFPPNYERFEGLADGAAHRIPRFGELGIQTWVNGPIPFSPDAEPLMGITEDLDNMFHCCGFSAGVAAGGGAGWAMANWIVDGDPGLDLWPFDVRRFGRPHNVPAYLEKRSIEAYGTYYQISYPNRELEKPRGQRTSALYGALRERGAVFGTKFGWERANWFAPEGQERVETPTFGRSNAFPYIAAEHEAVRTAVGVVDQSSFSKYEIFGPGALALLQKVAGANMDVKIGKIVYTQLLNPNGGIEADVTITRLAEDEFYFVTGSGFGRHDLTFLLQHAPDDGSVYIRDVTSAYGVLNVCGPRARDVAAKLTWASLSNEAFPYMTAQHIDLGHAPVRALRATYVGELGWEFHVPTEYMLDLYERILSAGAEFGIRNVGYKAVESLRLEKQYLAWATDIKSDTNPYEAGLGFAVKPDKPELLAGPVLRQVREDGITQQLCWFSADPEAVMHGGELLTHANRPLAATVKSAGYGHTVGRTIFSAYVPIELADETDFIVDVATERFPARRENGPMYDPKGTRIRA</sequence>
<dbReference type="Pfam" id="PF08669">
    <property type="entry name" value="GCV_T_C"/>
    <property type="match status" value="1"/>
</dbReference>
<dbReference type="InterPro" id="IPR027266">
    <property type="entry name" value="TrmE/GcvT-like"/>
</dbReference>
<name>A0A8J3LWH2_9ACTN</name>
<protein>
    <submittedName>
        <fullName evidence="6">FAD-dependent oxidoreductase</fullName>
    </submittedName>
</protein>
<feature type="domain" description="GCVT N-terminal" evidence="3">
    <location>
        <begin position="422"/>
        <end position="699"/>
    </location>
</feature>
<dbReference type="Pfam" id="PF01266">
    <property type="entry name" value="DAO"/>
    <property type="match status" value="1"/>
</dbReference>
<dbReference type="RefSeq" id="WP_168078189.1">
    <property type="nucleotide sequence ID" value="NZ_BAAAQJ010000007.1"/>
</dbReference>
<dbReference type="EMBL" id="BONU01000026">
    <property type="protein sequence ID" value="GIG75084.1"/>
    <property type="molecule type" value="Genomic_DNA"/>
</dbReference>
<dbReference type="InterPro" id="IPR028896">
    <property type="entry name" value="GcvT/YgfZ/DmdA"/>
</dbReference>
<dbReference type="SUPFAM" id="SSF101790">
    <property type="entry name" value="Aminomethyltransferase beta-barrel domain"/>
    <property type="match status" value="1"/>
</dbReference>
<dbReference type="AlphaFoldDB" id="A0A8J3LWH2"/>
<evidence type="ECO:0000259" key="3">
    <source>
        <dbReference type="Pfam" id="PF01571"/>
    </source>
</evidence>
<feature type="domain" description="Aminomethyltransferase C-terminal" evidence="4">
    <location>
        <begin position="719"/>
        <end position="796"/>
    </location>
</feature>
<dbReference type="InterPro" id="IPR013977">
    <property type="entry name" value="GcvT_C"/>
</dbReference>
<dbReference type="InterPro" id="IPR036188">
    <property type="entry name" value="FAD/NAD-bd_sf"/>
</dbReference>
<evidence type="ECO:0000313" key="6">
    <source>
        <dbReference type="EMBL" id="GIG75084.1"/>
    </source>
</evidence>
<feature type="domain" description="FAD dependent oxidoreductase central" evidence="5">
    <location>
        <begin position="365"/>
        <end position="420"/>
    </location>
</feature>
<dbReference type="Gene3D" id="3.50.50.60">
    <property type="entry name" value="FAD/NAD(P)-binding domain"/>
    <property type="match status" value="1"/>
</dbReference>
<dbReference type="InterPro" id="IPR032503">
    <property type="entry name" value="FAO_M"/>
</dbReference>
<dbReference type="Gene3D" id="3.30.70.1400">
    <property type="entry name" value="Aminomethyltransferase beta-barrel domains"/>
    <property type="match status" value="1"/>
</dbReference>
<evidence type="ECO:0000259" key="5">
    <source>
        <dbReference type="Pfam" id="PF16350"/>
    </source>
</evidence>
<dbReference type="Pfam" id="PF01571">
    <property type="entry name" value="GCV_T"/>
    <property type="match status" value="1"/>
</dbReference>
<dbReference type="SUPFAM" id="SSF54373">
    <property type="entry name" value="FAD-linked reductases, C-terminal domain"/>
    <property type="match status" value="1"/>
</dbReference>
<dbReference type="InterPro" id="IPR006076">
    <property type="entry name" value="FAD-dep_OxRdtase"/>
</dbReference>
<keyword evidence="7" id="KW-1185">Reference proteome</keyword>
<organism evidence="6 7">
    <name type="scientific">Planosporangium flavigriseum</name>
    <dbReference type="NCBI Taxonomy" id="373681"/>
    <lineage>
        <taxon>Bacteria</taxon>
        <taxon>Bacillati</taxon>
        <taxon>Actinomycetota</taxon>
        <taxon>Actinomycetes</taxon>
        <taxon>Micromonosporales</taxon>
        <taxon>Micromonosporaceae</taxon>
        <taxon>Planosporangium</taxon>
    </lineage>
</organism>
<evidence type="ECO:0000259" key="4">
    <source>
        <dbReference type="Pfam" id="PF08669"/>
    </source>
</evidence>
<dbReference type="InterPro" id="IPR006222">
    <property type="entry name" value="GCVT_N"/>
</dbReference>
<evidence type="ECO:0000259" key="2">
    <source>
        <dbReference type="Pfam" id="PF01266"/>
    </source>
</evidence>
<dbReference type="SUPFAM" id="SSF103025">
    <property type="entry name" value="Folate-binding domain"/>
    <property type="match status" value="1"/>
</dbReference>